<dbReference type="Gene3D" id="3.40.50.300">
    <property type="entry name" value="P-loop containing nucleotide triphosphate hydrolases"/>
    <property type="match status" value="1"/>
</dbReference>
<evidence type="ECO:0000313" key="4">
    <source>
        <dbReference type="EMBL" id="MBB2902728.1"/>
    </source>
</evidence>
<reference evidence="4 5" key="1">
    <citation type="submission" date="2020-08" db="EMBL/GenBank/DDBJ databases">
        <title>The Agave Microbiome: Exploring the role of microbial communities in plant adaptations to desert environments.</title>
        <authorList>
            <person name="Partida-Martinez L.P."/>
        </authorList>
    </citation>
    <scope>NUCLEOTIDE SEQUENCE [LARGE SCALE GENOMIC DNA]</scope>
    <source>
        <strain evidence="4 5">AS2.23</strain>
    </source>
</reference>
<dbReference type="PANTHER" id="PTHR30486">
    <property type="entry name" value="TWITCHING MOTILITY PROTEIN PILT"/>
    <property type="match status" value="1"/>
</dbReference>
<dbReference type="SUPFAM" id="SSF52540">
    <property type="entry name" value="P-loop containing nucleoside triphosphate hydrolases"/>
    <property type="match status" value="1"/>
</dbReference>
<proteinExistence type="inferred from homology"/>
<evidence type="ECO:0000259" key="3">
    <source>
        <dbReference type="Pfam" id="PF00437"/>
    </source>
</evidence>
<dbReference type="Proteomes" id="UP000533269">
    <property type="component" value="Unassembled WGS sequence"/>
</dbReference>
<dbReference type="InterPro" id="IPR001482">
    <property type="entry name" value="T2SS/T4SS_dom"/>
</dbReference>
<gene>
    <name evidence="4" type="ORF">FHR75_003564</name>
</gene>
<organism evidence="4 5">
    <name type="scientific">Kineococcus radiotolerans</name>
    <dbReference type="NCBI Taxonomy" id="131568"/>
    <lineage>
        <taxon>Bacteria</taxon>
        <taxon>Bacillati</taxon>
        <taxon>Actinomycetota</taxon>
        <taxon>Actinomycetes</taxon>
        <taxon>Kineosporiales</taxon>
        <taxon>Kineosporiaceae</taxon>
        <taxon>Kineococcus</taxon>
    </lineage>
</organism>
<dbReference type="InterPro" id="IPR050921">
    <property type="entry name" value="T4SS_GSP_E_ATPase"/>
</dbReference>
<evidence type="ECO:0000313" key="5">
    <source>
        <dbReference type="Proteomes" id="UP000533269"/>
    </source>
</evidence>
<comment type="caution">
    <text evidence="4">The sequence shown here is derived from an EMBL/GenBank/DDBJ whole genome shotgun (WGS) entry which is preliminary data.</text>
</comment>
<reference evidence="4 5" key="2">
    <citation type="submission" date="2020-08" db="EMBL/GenBank/DDBJ databases">
        <authorList>
            <person name="Partida-Martinez L."/>
            <person name="Huntemann M."/>
            <person name="Clum A."/>
            <person name="Wang J."/>
            <person name="Palaniappan K."/>
            <person name="Ritter S."/>
            <person name="Chen I.-M."/>
            <person name="Stamatis D."/>
            <person name="Reddy T."/>
            <person name="O'Malley R."/>
            <person name="Daum C."/>
            <person name="Shapiro N."/>
            <person name="Ivanova N."/>
            <person name="Kyrpides N."/>
            <person name="Woyke T."/>
        </authorList>
    </citation>
    <scope>NUCLEOTIDE SEQUENCE [LARGE SCALE GENOMIC DNA]</scope>
    <source>
        <strain evidence="4 5">AS2.23</strain>
    </source>
</reference>
<dbReference type="InterPro" id="IPR027417">
    <property type="entry name" value="P-loop_NTPase"/>
</dbReference>
<dbReference type="GO" id="GO:0016887">
    <property type="term" value="F:ATP hydrolysis activity"/>
    <property type="evidence" value="ECO:0007669"/>
    <property type="project" value="InterPro"/>
</dbReference>
<dbReference type="CDD" id="cd01130">
    <property type="entry name" value="VirB11-like_ATPase"/>
    <property type="match status" value="1"/>
</dbReference>
<protein>
    <submittedName>
        <fullName evidence="4">Flp pilus assembly CpaF family ATPase</fullName>
    </submittedName>
</protein>
<accession>A0A7W4TQB0</accession>
<feature type="domain" description="Bacterial type II secretion system protein E" evidence="3">
    <location>
        <begin position="99"/>
        <end position="367"/>
    </location>
</feature>
<dbReference type="Pfam" id="PF00437">
    <property type="entry name" value="T2SSE"/>
    <property type="match status" value="1"/>
</dbReference>
<dbReference type="PANTHER" id="PTHR30486:SF6">
    <property type="entry name" value="TYPE IV PILUS RETRACTATION ATPASE PILT"/>
    <property type="match status" value="1"/>
</dbReference>
<sequence length="448" mass="47960">MSLDTPVRRAADAVDHDLVRRLRGVVAERMSAQRRRDDTAGRPPMSAADERQFARSLVVQVLEDHARAEMESGRVPLSPEGEEAVAAAIGAALFGVGRLQPLLEDPEVENIDVNGCDRVFVSYADGREELHDAVAESDEDLVELVQVLASNVGLTSRPFDAANPQLDLRLPDGSRLSAVMGVCQRPALSIRRARLSSATLGDLVASGSMTEDLAQFLRAAVRARKNIMIAGSTNSGKTTLLRALAAEIPPHERLITVERALELGLDQQVREHPNTVAFEERLPNSEGVGGVGMADLVRRSLRMNPSRVIVGEVLGDEIVTMLNAMSQGNDGSLSTIHANSSAEVFNRIATYALQAAEHLPVEASHMLIAGAVNFVVFLDKRNTYHAGGGLRRAVTSVREVTGIDGRVLSSEVFLAGADGVARAHAPLQCADDLEAAGYVAPVLARWGS</sequence>
<feature type="region of interest" description="Disordered" evidence="2">
    <location>
        <begin position="30"/>
        <end position="49"/>
    </location>
</feature>
<dbReference type="OMA" id="ARMGKVF"/>
<comment type="similarity">
    <text evidence="1">Belongs to the GSP E family.</text>
</comment>
<dbReference type="AlphaFoldDB" id="A0A7W4TQB0"/>
<evidence type="ECO:0000256" key="2">
    <source>
        <dbReference type="SAM" id="MobiDB-lite"/>
    </source>
</evidence>
<name>A0A7W4TQB0_KINRA</name>
<dbReference type="Gene3D" id="3.30.450.380">
    <property type="match status" value="1"/>
</dbReference>
<evidence type="ECO:0000256" key="1">
    <source>
        <dbReference type="ARBA" id="ARBA00006611"/>
    </source>
</evidence>
<dbReference type="EMBL" id="JACHVY010000004">
    <property type="protein sequence ID" value="MBB2902728.1"/>
    <property type="molecule type" value="Genomic_DNA"/>
</dbReference>